<organism evidence="1 2">
    <name type="scientific">Nonomuraea insulae</name>
    <dbReference type="NCBI Taxonomy" id="1616787"/>
    <lineage>
        <taxon>Bacteria</taxon>
        <taxon>Bacillati</taxon>
        <taxon>Actinomycetota</taxon>
        <taxon>Actinomycetes</taxon>
        <taxon>Streptosporangiales</taxon>
        <taxon>Streptosporangiaceae</taxon>
        <taxon>Nonomuraea</taxon>
    </lineage>
</organism>
<evidence type="ECO:0000313" key="2">
    <source>
        <dbReference type="Proteomes" id="UP001596058"/>
    </source>
</evidence>
<reference evidence="2" key="1">
    <citation type="journal article" date="2019" name="Int. J. Syst. Evol. Microbiol.">
        <title>The Global Catalogue of Microorganisms (GCM) 10K type strain sequencing project: providing services to taxonomists for standard genome sequencing and annotation.</title>
        <authorList>
            <consortium name="The Broad Institute Genomics Platform"/>
            <consortium name="The Broad Institute Genome Sequencing Center for Infectious Disease"/>
            <person name="Wu L."/>
            <person name="Ma J."/>
        </authorList>
    </citation>
    <scope>NUCLEOTIDE SEQUENCE [LARGE SCALE GENOMIC DNA]</scope>
    <source>
        <strain evidence="2">CCUG 53903</strain>
    </source>
</reference>
<evidence type="ECO:0000313" key="1">
    <source>
        <dbReference type="EMBL" id="MFC5833628.1"/>
    </source>
</evidence>
<sequence>MGWARSQFFMVCWKRSTLPQVVGWLGVEFFCRTCRRRSSCSKALRPPRPPASRVVNTMPLSVSVEAGTPCAATAWRKVLRTIGPVTRACAVSDRA</sequence>
<comment type="caution">
    <text evidence="1">The sequence shown here is derived from an EMBL/GenBank/DDBJ whole genome shotgun (WGS) entry which is preliminary data.</text>
</comment>
<evidence type="ECO:0008006" key="3">
    <source>
        <dbReference type="Google" id="ProtNLM"/>
    </source>
</evidence>
<dbReference type="Proteomes" id="UP001596058">
    <property type="component" value="Unassembled WGS sequence"/>
</dbReference>
<dbReference type="RefSeq" id="WP_379523064.1">
    <property type="nucleotide sequence ID" value="NZ_JBHSPA010000095.1"/>
</dbReference>
<keyword evidence="2" id="KW-1185">Reference proteome</keyword>
<name>A0ABW1D9T2_9ACTN</name>
<dbReference type="EMBL" id="JBHSPA010000095">
    <property type="protein sequence ID" value="MFC5833628.1"/>
    <property type="molecule type" value="Genomic_DNA"/>
</dbReference>
<accession>A0ABW1D9T2</accession>
<proteinExistence type="predicted"/>
<protein>
    <recommendedName>
        <fullName evidence="3">Secreted protein</fullName>
    </recommendedName>
</protein>
<gene>
    <name evidence="1" type="ORF">ACFPZ3_58130</name>
</gene>